<gene>
    <name evidence="2" type="ORF">M422DRAFT_48135</name>
</gene>
<feature type="compositionally biased region" description="Polar residues" evidence="1">
    <location>
        <begin position="12"/>
        <end position="22"/>
    </location>
</feature>
<proteinExistence type="predicted"/>
<name>A0A0C9VWL1_SPHS4</name>
<feature type="region of interest" description="Disordered" evidence="1">
    <location>
        <begin position="1"/>
        <end position="64"/>
    </location>
</feature>
<dbReference type="HOGENOM" id="CLU_1349662_0_0_1"/>
<reference evidence="2 3" key="1">
    <citation type="submission" date="2014-06" db="EMBL/GenBank/DDBJ databases">
        <title>Evolutionary Origins and Diversification of the Mycorrhizal Mutualists.</title>
        <authorList>
            <consortium name="DOE Joint Genome Institute"/>
            <consortium name="Mycorrhizal Genomics Consortium"/>
            <person name="Kohler A."/>
            <person name="Kuo A."/>
            <person name="Nagy L.G."/>
            <person name="Floudas D."/>
            <person name="Copeland A."/>
            <person name="Barry K.W."/>
            <person name="Cichocki N."/>
            <person name="Veneault-Fourrey C."/>
            <person name="LaButti K."/>
            <person name="Lindquist E.A."/>
            <person name="Lipzen A."/>
            <person name="Lundell T."/>
            <person name="Morin E."/>
            <person name="Murat C."/>
            <person name="Riley R."/>
            <person name="Ohm R."/>
            <person name="Sun H."/>
            <person name="Tunlid A."/>
            <person name="Henrissat B."/>
            <person name="Grigoriev I.V."/>
            <person name="Hibbett D.S."/>
            <person name="Martin F."/>
        </authorList>
    </citation>
    <scope>NUCLEOTIDE SEQUENCE [LARGE SCALE GENOMIC DNA]</scope>
    <source>
        <strain evidence="2 3">SS14</strain>
    </source>
</reference>
<keyword evidence="3" id="KW-1185">Reference proteome</keyword>
<dbReference type="EMBL" id="KN837128">
    <property type="protein sequence ID" value="KIJ42736.1"/>
    <property type="molecule type" value="Genomic_DNA"/>
</dbReference>
<feature type="compositionally biased region" description="Low complexity" evidence="1">
    <location>
        <begin position="1"/>
        <end position="11"/>
    </location>
</feature>
<feature type="region of interest" description="Disordered" evidence="1">
    <location>
        <begin position="163"/>
        <end position="188"/>
    </location>
</feature>
<accession>A0A0C9VWL1</accession>
<organism evidence="2 3">
    <name type="scientific">Sphaerobolus stellatus (strain SS14)</name>
    <dbReference type="NCBI Taxonomy" id="990650"/>
    <lineage>
        <taxon>Eukaryota</taxon>
        <taxon>Fungi</taxon>
        <taxon>Dikarya</taxon>
        <taxon>Basidiomycota</taxon>
        <taxon>Agaricomycotina</taxon>
        <taxon>Agaricomycetes</taxon>
        <taxon>Phallomycetidae</taxon>
        <taxon>Geastrales</taxon>
        <taxon>Sphaerobolaceae</taxon>
        <taxon>Sphaerobolus</taxon>
    </lineage>
</organism>
<evidence type="ECO:0000313" key="3">
    <source>
        <dbReference type="Proteomes" id="UP000054279"/>
    </source>
</evidence>
<protein>
    <submittedName>
        <fullName evidence="2">Uncharacterized protein</fullName>
    </submittedName>
</protein>
<dbReference type="Proteomes" id="UP000054279">
    <property type="component" value="Unassembled WGS sequence"/>
</dbReference>
<evidence type="ECO:0000313" key="2">
    <source>
        <dbReference type="EMBL" id="KIJ42736.1"/>
    </source>
</evidence>
<evidence type="ECO:0000256" key="1">
    <source>
        <dbReference type="SAM" id="MobiDB-lite"/>
    </source>
</evidence>
<sequence length="203" mass="21649">MSRRAAAPSRSQSFLGPNIGTQNDKEDFESVDISVEGAPLAEGSLPPATLYTGSRTPSIKPKVSHATMTASVKTKKSYAFNPTHQGTQVGSISIPSVDHSRIPGSPTPYHPVYTATLTSSAAPSQYSITEAPITKGNVVGEMEFSRNPDVDISGKEFVKGDEYASTGGLVPSSFKEDTQSPTRPHAIKEIPSLPLVELQSYQR</sequence>
<dbReference type="AlphaFoldDB" id="A0A0C9VWL1"/>